<dbReference type="Proteomes" id="UP000276254">
    <property type="component" value="Chromosome"/>
</dbReference>
<proteinExistence type="predicted"/>
<dbReference type="Pfam" id="PF13274">
    <property type="entry name" value="SocA_Panacea"/>
    <property type="match status" value="1"/>
</dbReference>
<dbReference type="OrthoDB" id="9799173at2"/>
<evidence type="ECO:0000259" key="1">
    <source>
        <dbReference type="Pfam" id="PF13274"/>
    </source>
</evidence>
<sequence>MTSFPPLAVANAVLDEARSQGKSLTIMQLLKLVYIAHGWSLALLSAPLVNEEPEAWQHGPVFPSIYREFRRFGSQPIQGNSAGPFGLLSDSQRSIIHSVVQNYGDMHAFALSRITHEVDTPWFKTYRGGVGSSSDIPNAVIADHYKKLAHDRRATS</sequence>
<name>A0A494THG7_SPHPE</name>
<protein>
    <submittedName>
        <fullName evidence="2">DUF4065 domain-containing protein</fullName>
    </submittedName>
</protein>
<reference evidence="2 3" key="1">
    <citation type="submission" date="2018-09" db="EMBL/GenBank/DDBJ databases">
        <title>Sphingomonas peninsula sp. nov., isolated from fildes peninsula, Antarctic soil.</title>
        <authorList>
            <person name="Yingchao G."/>
        </authorList>
    </citation>
    <scope>NUCLEOTIDE SEQUENCE [LARGE SCALE GENOMIC DNA]</scope>
    <source>
        <strain evidence="2 3">YZ-8</strain>
    </source>
</reference>
<gene>
    <name evidence="2" type="ORF">D3Y57_14285</name>
</gene>
<evidence type="ECO:0000313" key="2">
    <source>
        <dbReference type="EMBL" id="AYJ86894.1"/>
    </source>
</evidence>
<dbReference type="AlphaFoldDB" id="A0A494THG7"/>
<organism evidence="2 3">
    <name type="scientific">Sphingomonas paeninsulae</name>
    <dbReference type="NCBI Taxonomy" id="2319844"/>
    <lineage>
        <taxon>Bacteria</taxon>
        <taxon>Pseudomonadati</taxon>
        <taxon>Pseudomonadota</taxon>
        <taxon>Alphaproteobacteria</taxon>
        <taxon>Sphingomonadales</taxon>
        <taxon>Sphingomonadaceae</taxon>
        <taxon>Sphingomonas</taxon>
    </lineage>
</organism>
<dbReference type="InterPro" id="IPR025272">
    <property type="entry name" value="SocA_Panacea"/>
</dbReference>
<feature type="domain" description="Antitoxin SocA-like Panacea" evidence="1">
    <location>
        <begin position="29"/>
        <end position="122"/>
    </location>
</feature>
<dbReference type="EMBL" id="CP032829">
    <property type="protein sequence ID" value="AYJ86894.1"/>
    <property type="molecule type" value="Genomic_DNA"/>
</dbReference>
<dbReference type="KEGG" id="spha:D3Y57_14285"/>
<evidence type="ECO:0000313" key="3">
    <source>
        <dbReference type="Proteomes" id="UP000276254"/>
    </source>
</evidence>
<dbReference type="RefSeq" id="WP_121153637.1">
    <property type="nucleotide sequence ID" value="NZ_CP032829.1"/>
</dbReference>
<keyword evidence="3" id="KW-1185">Reference proteome</keyword>
<accession>A0A494THG7</accession>